<comment type="caution">
    <text evidence="2">The sequence shown here is derived from an EMBL/GenBank/DDBJ whole genome shotgun (WGS) entry which is preliminary data.</text>
</comment>
<dbReference type="InterPro" id="IPR011256">
    <property type="entry name" value="Reg_factor_effector_dom_sf"/>
</dbReference>
<dbReference type="Pfam" id="PF04832">
    <property type="entry name" value="SOUL"/>
    <property type="match status" value="1"/>
</dbReference>
<dbReference type="EMBL" id="JAQQLI010000044">
    <property type="protein sequence ID" value="MDC7788453.1"/>
    <property type="molecule type" value="Genomic_DNA"/>
</dbReference>
<keyword evidence="3" id="KW-1185">Reference proteome</keyword>
<gene>
    <name evidence="2" type="ORF">PQJ73_22410</name>
</gene>
<evidence type="ECO:0000256" key="1">
    <source>
        <dbReference type="SAM" id="MobiDB-lite"/>
    </source>
</evidence>
<dbReference type="PANTHER" id="PTHR11220">
    <property type="entry name" value="HEME-BINDING PROTEIN-RELATED"/>
    <property type="match status" value="1"/>
</dbReference>
<name>A0ABT5JG40_RHOTP</name>
<dbReference type="Proteomes" id="UP001165652">
    <property type="component" value="Unassembled WGS sequence"/>
</dbReference>
<feature type="region of interest" description="Disordered" evidence="1">
    <location>
        <begin position="105"/>
        <end position="133"/>
    </location>
</feature>
<evidence type="ECO:0000313" key="3">
    <source>
        <dbReference type="Proteomes" id="UP001165652"/>
    </source>
</evidence>
<protein>
    <submittedName>
        <fullName evidence="2">Heme-binding protein</fullName>
    </submittedName>
</protein>
<sequence length="227" mass="24375">MSIVTSILQGTAGVVGIRSGTEEPRFEMLERIGDAVEIRRYAPRLAADVTVAAEETAARSLGFRRLAAFIFGANRKRDKIAMTAPVTVAPADRAGSERIAMTAPVVQRPAADESATDQSPTGESPTGGDGPRWTIRFTMPAAFTRDTLPVPDDAGIAIVDVPAETVAVITFSGSTAPEAVQHQARLLNRILATTAWRPVGPPAAQFYDPPWTLPFLRRNEVAVRVER</sequence>
<dbReference type="RefSeq" id="WP_272779286.1">
    <property type="nucleotide sequence ID" value="NZ_JAQQLI010000044.1"/>
</dbReference>
<dbReference type="Gene3D" id="3.20.80.10">
    <property type="entry name" value="Regulatory factor, effector binding domain"/>
    <property type="match status" value="2"/>
</dbReference>
<proteinExistence type="predicted"/>
<evidence type="ECO:0000313" key="2">
    <source>
        <dbReference type="EMBL" id="MDC7788453.1"/>
    </source>
</evidence>
<reference evidence="2" key="2">
    <citation type="submission" date="2023-02" db="EMBL/GenBank/DDBJ databases">
        <authorList>
            <person name="Rayyan A."/>
            <person name="Meyer T."/>
            <person name="Kyndt J.A."/>
        </authorList>
    </citation>
    <scope>NUCLEOTIDE SEQUENCE</scope>
    <source>
        <strain evidence="2">DSM 9987</strain>
    </source>
</reference>
<organism evidence="2 3">
    <name type="scientific">Rhodoplanes tepidamans</name>
    <name type="common">Rhodoplanes cryptolactis</name>
    <dbReference type="NCBI Taxonomy" id="200616"/>
    <lineage>
        <taxon>Bacteria</taxon>
        <taxon>Pseudomonadati</taxon>
        <taxon>Pseudomonadota</taxon>
        <taxon>Alphaproteobacteria</taxon>
        <taxon>Hyphomicrobiales</taxon>
        <taxon>Nitrobacteraceae</taxon>
        <taxon>Rhodoplanes</taxon>
    </lineage>
</organism>
<dbReference type="PANTHER" id="PTHR11220:SF58">
    <property type="entry name" value="SOUL HEME-BINDING FAMILY PROTEIN"/>
    <property type="match status" value="1"/>
</dbReference>
<accession>A0ABT5JG40</accession>
<dbReference type="InterPro" id="IPR006917">
    <property type="entry name" value="SOUL_heme-bd"/>
</dbReference>
<reference evidence="2" key="1">
    <citation type="journal article" date="2023" name="Microbiol Resour">
        <title>Genome Sequences of Rhodoplanes serenus and Two Thermotolerant Strains, Rhodoplanes tepidamans and 'Rhodoplanes cryptolactis,' Further Refine the Genus.</title>
        <authorList>
            <person name="Rayyan A.A."/>
            <person name="Kyndt J.A."/>
        </authorList>
    </citation>
    <scope>NUCLEOTIDE SEQUENCE</scope>
    <source>
        <strain evidence="2">DSM 9987</strain>
    </source>
</reference>
<dbReference type="SUPFAM" id="SSF55136">
    <property type="entry name" value="Probable bacterial effector-binding domain"/>
    <property type="match status" value="2"/>
</dbReference>